<gene>
    <name evidence="1" type="ORF">DVS28_a2920</name>
</gene>
<name>A0A346XZF2_9ACTN</name>
<dbReference type="OrthoDB" id="4145676at2"/>
<protein>
    <submittedName>
        <fullName evidence="1">Uncharacterized protein</fullName>
    </submittedName>
</protein>
<sequence>MVVLATGCSSGLDETDVQVAVEAVLAARDASEAAVVASEAEAAAVALDAECVDPRETYAEQITTMEIALAYRDRLLGMDTGPTHEFGRIVGNMAEGVLYSTAWHAAEAADIVADDPECFPDDVIDTAPDVAADHLAAWDAVPSPIGLAKDDPFPWTDPPDVSRDDLGCQALGRIVGDSFYVFVAEYSLHHGRPGTMYHDRNGFPVHARVPRRTR</sequence>
<evidence type="ECO:0000313" key="2">
    <source>
        <dbReference type="Proteomes" id="UP000264006"/>
    </source>
</evidence>
<accession>A0A346XZF2</accession>
<dbReference type="KEGG" id="euz:DVS28_a2920"/>
<evidence type="ECO:0000313" key="1">
    <source>
        <dbReference type="EMBL" id="AXV07599.1"/>
    </source>
</evidence>
<dbReference type="Proteomes" id="UP000264006">
    <property type="component" value="Chromosome"/>
</dbReference>
<organism evidence="1 2">
    <name type="scientific">Euzebya pacifica</name>
    <dbReference type="NCBI Taxonomy" id="1608957"/>
    <lineage>
        <taxon>Bacteria</taxon>
        <taxon>Bacillati</taxon>
        <taxon>Actinomycetota</taxon>
        <taxon>Nitriliruptoria</taxon>
        <taxon>Euzebyales</taxon>
    </lineage>
</organism>
<dbReference type="EMBL" id="CP031165">
    <property type="protein sequence ID" value="AXV07599.1"/>
    <property type="molecule type" value="Genomic_DNA"/>
</dbReference>
<proteinExistence type="predicted"/>
<reference evidence="1 2" key="1">
    <citation type="submission" date="2018-09" db="EMBL/GenBank/DDBJ databases">
        <title>Complete genome sequence of Euzebya sp. DY32-46 isolated from seawater of Pacific Ocean.</title>
        <authorList>
            <person name="Xu L."/>
            <person name="Wu Y.-H."/>
            <person name="Xu X.-W."/>
        </authorList>
    </citation>
    <scope>NUCLEOTIDE SEQUENCE [LARGE SCALE GENOMIC DNA]</scope>
    <source>
        <strain evidence="1 2">DY32-46</strain>
    </source>
</reference>
<dbReference type="RefSeq" id="WP_114592063.1">
    <property type="nucleotide sequence ID" value="NZ_CP031165.1"/>
</dbReference>
<dbReference type="AlphaFoldDB" id="A0A346XZF2"/>
<keyword evidence="2" id="KW-1185">Reference proteome</keyword>